<dbReference type="Proteomes" id="UP001596380">
    <property type="component" value="Unassembled WGS sequence"/>
</dbReference>
<protein>
    <submittedName>
        <fullName evidence="2">Scr1 family TA system antitoxin-like transcriptional regulator</fullName>
    </submittedName>
</protein>
<gene>
    <name evidence="2" type="ORF">ACFQKB_15705</name>
</gene>
<evidence type="ECO:0000259" key="1">
    <source>
        <dbReference type="PROSITE" id="PS50943"/>
    </source>
</evidence>
<dbReference type="EMBL" id="JBHSXS010000007">
    <property type="protein sequence ID" value="MFC6881213.1"/>
    <property type="molecule type" value="Genomic_DNA"/>
</dbReference>
<dbReference type="Gene3D" id="1.10.260.40">
    <property type="entry name" value="lambda repressor-like DNA-binding domains"/>
    <property type="match status" value="1"/>
</dbReference>
<dbReference type="PROSITE" id="PS50943">
    <property type="entry name" value="HTH_CROC1"/>
    <property type="match status" value="1"/>
</dbReference>
<dbReference type="Pfam" id="PF19054">
    <property type="entry name" value="DUF5753"/>
    <property type="match status" value="1"/>
</dbReference>
<reference evidence="3" key="1">
    <citation type="journal article" date="2019" name="Int. J. Syst. Evol. Microbiol.">
        <title>The Global Catalogue of Microorganisms (GCM) 10K type strain sequencing project: providing services to taxonomists for standard genome sequencing and annotation.</title>
        <authorList>
            <consortium name="The Broad Institute Genomics Platform"/>
            <consortium name="The Broad Institute Genome Sequencing Center for Infectious Disease"/>
            <person name="Wu L."/>
            <person name="Ma J."/>
        </authorList>
    </citation>
    <scope>NUCLEOTIDE SEQUENCE [LARGE SCALE GENOMIC DNA]</scope>
    <source>
        <strain evidence="3">JCM 3369</strain>
    </source>
</reference>
<name>A0ABW2CKK2_9ACTN</name>
<proteinExistence type="predicted"/>
<dbReference type="InterPro" id="IPR001387">
    <property type="entry name" value="Cro/C1-type_HTH"/>
</dbReference>
<dbReference type="CDD" id="cd00093">
    <property type="entry name" value="HTH_XRE"/>
    <property type="match status" value="1"/>
</dbReference>
<dbReference type="RefSeq" id="WP_206681043.1">
    <property type="nucleotide sequence ID" value="NZ_JBHSXS010000007.1"/>
</dbReference>
<dbReference type="SUPFAM" id="SSF47413">
    <property type="entry name" value="lambda repressor-like DNA-binding domains"/>
    <property type="match status" value="1"/>
</dbReference>
<organism evidence="2 3">
    <name type="scientific">Actinomadura yumaensis</name>
    <dbReference type="NCBI Taxonomy" id="111807"/>
    <lineage>
        <taxon>Bacteria</taxon>
        <taxon>Bacillati</taxon>
        <taxon>Actinomycetota</taxon>
        <taxon>Actinomycetes</taxon>
        <taxon>Streptosporangiales</taxon>
        <taxon>Thermomonosporaceae</taxon>
        <taxon>Actinomadura</taxon>
    </lineage>
</organism>
<evidence type="ECO:0000313" key="2">
    <source>
        <dbReference type="EMBL" id="MFC6881213.1"/>
    </source>
</evidence>
<accession>A0ABW2CKK2</accession>
<dbReference type="InterPro" id="IPR043917">
    <property type="entry name" value="DUF5753"/>
</dbReference>
<dbReference type="InterPro" id="IPR010982">
    <property type="entry name" value="Lambda_DNA-bd_dom_sf"/>
</dbReference>
<comment type="caution">
    <text evidence="2">The sequence shown here is derived from an EMBL/GenBank/DDBJ whole genome shotgun (WGS) entry which is preliminary data.</text>
</comment>
<sequence>MNEPPDPRTSMWAWMAYALRWGRMERGLTGDTVAKSLNVARSTISRLETGEAKLNDRQAAHLDKEWRTGGFFGIALWFARLGYDPNWLKNLADFEKRASMIYNYDGQLVPALLQTPDYARALLLAGRNKDVEGDLAKRMARKAVLEKPDPPELSVLLSESVLDIPVGGRAVMRAQLAHLLAMSERSNIAVRIVPREAGAHEGLDGPFKVFTVKEGDVAFVEAPNGGRLVPEVSEAREFRTRFDRIGHVALPVHSSRRLIRSLMEGME</sequence>
<evidence type="ECO:0000313" key="3">
    <source>
        <dbReference type="Proteomes" id="UP001596380"/>
    </source>
</evidence>
<keyword evidence="3" id="KW-1185">Reference proteome</keyword>
<dbReference type="Pfam" id="PF01381">
    <property type="entry name" value="HTH_3"/>
    <property type="match status" value="1"/>
</dbReference>
<feature type="domain" description="HTH cro/C1-type" evidence="1">
    <location>
        <begin position="23"/>
        <end position="55"/>
    </location>
</feature>